<evidence type="ECO:0000313" key="2">
    <source>
        <dbReference type="EMBL" id="NYH80027.1"/>
    </source>
</evidence>
<dbReference type="AlphaFoldDB" id="A0A852ZBL9"/>
<feature type="domain" description="Methyltransferase type 12" evidence="1">
    <location>
        <begin position="47"/>
        <end position="147"/>
    </location>
</feature>
<dbReference type="PANTHER" id="PTHR42912">
    <property type="entry name" value="METHYLTRANSFERASE"/>
    <property type="match status" value="1"/>
</dbReference>
<sequence>MHSHSHDNIDWDARLRELREEDELAAAETGRLAAALVSGGRNCESVVDVGSGAGGAAAAFASALPSGLVTLVDSAPELLAEAQRHADESAGENVRVRGVRGDVATEELSDSVEPADLVFASLMVHHLPDQLDGLRRLSRLVRPGGRLVVVESGLWARTLPWDVGVGQPGLEERLLAARQTWFRRMREEMPGAVRLPVGWTTALGRAGLDEITSWSYLVDRQAPATGPVLNVVLRRLRWLREAAWTECSAADVDALDQLLDEDGPNYAGGRDDLYYLSADTVYVGTKP</sequence>
<evidence type="ECO:0000313" key="3">
    <source>
        <dbReference type="Proteomes" id="UP000548304"/>
    </source>
</evidence>
<dbReference type="RefSeq" id="WP_179536404.1">
    <property type="nucleotide sequence ID" value="NZ_JACBYW010000006.1"/>
</dbReference>
<dbReference type="Gene3D" id="3.40.50.150">
    <property type="entry name" value="Vaccinia Virus protein VP39"/>
    <property type="match status" value="1"/>
</dbReference>
<dbReference type="Pfam" id="PF08242">
    <property type="entry name" value="Methyltransf_12"/>
    <property type="match status" value="1"/>
</dbReference>
<dbReference type="GO" id="GO:0032259">
    <property type="term" value="P:methylation"/>
    <property type="evidence" value="ECO:0007669"/>
    <property type="project" value="UniProtKB-KW"/>
</dbReference>
<dbReference type="InterPro" id="IPR050508">
    <property type="entry name" value="Methyltransf_Superfamily"/>
</dbReference>
<organism evidence="2 3">
    <name type="scientific">Actinopolyspora biskrensis</name>
    <dbReference type="NCBI Taxonomy" id="1470178"/>
    <lineage>
        <taxon>Bacteria</taxon>
        <taxon>Bacillati</taxon>
        <taxon>Actinomycetota</taxon>
        <taxon>Actinomycetes</taxon>
        <taxon>Actinopolysporales</taxon>
        <taxon>Actinopolysporaceae</taxon>
        <taxon>Actinopolyspora</taxon>
    </lineage>
</organism>
<dbReference type="EMBL" id="JACBYW010000006">
    <property type="protein sequence ID" value="NYH80027.1"/>
    <property type="molecule type" value="Genomic_DNA"/>
</dbReference>
<comment type="caution">
    <text evidence="2">The sequence shown here is derived from an EMBL/GenBank/DDBJ whole genome shotgun (WGS) entry which is preliminary data.</text>
</comment>
<evidence type="ECO:0000259" key="1">
    <source>
        <dbReference type="Pfam" id="PF08242"/>
    </source>
</evidence>
<accession>A0A852ZBL9</accession>
<dbReference type="InterPro" id="IPR013217">
    <property type="entry name" value="Methyltransf_12"/>
</dbReference>
<dbReference type="CDD" id="cd02440">
    <property type="entry name" value="AdoMet_MTases"/>
    <property type="match status" value="1"/>
</dbReference>
<protein>
    <submittedName>
        <fullName evidence="2">SAM-dependent methyltransferase</fullName>
    </submittedName>
</protein>
<keyword evidence="3" id="KW-1185">Reference proteome</keyword>
<name>A0A852ZBL9_9ACTN</name>
<keyword evidence="2" id="KW-0808">Transferase</keyword>
<dbReference type="GO" id="GO:0008168">
    <property type="term" value="F:methyltransferase activity"/>
    <property type="evidence" value="ECO:0007669"/>
    <property type="project" value="UniProtKB-KW"/>
</dbReference>
<reference evidence="2 3" key="1">
    <citation type="submission" date="2020-07" db="EMBL/GenBank/DDBJ databases">
        <title>Genomic Encyclopedia of Type Strains, Phase III (KMG-III): the genomes of soil and plant-associated and newly described type strains.</title>
        <authorList>
            <person name="Whitman W."/>
        </authorList>
    </citation>
    <scope>NUCLEOTIDE SEQUENCE [LARGE SCALE GENOMIC DNA]</scope>
    <source>
        <strain evidence="2 3">CECT 8576</strain>
    </source>
</reference>
<gene>
    <name evidence="2" type="ORF">FHR84_003376</name>
</gene>
<proteinExistence type="predicted"/>
<dbReference type="InterPro" id="IPR029063">
    <property type="entry name" value="SAM-dependent_MTases_sf"/>
</dbReference>
<dbReference type="SUPFAM" id="SSF53335">
    <property type="entry name" value="S-adenosyl-L-methionine-dependent methyltransferases"/>
    <property type="match status" value="1"/>
</dbReference>
<dbReference type="Proteomes" id="UP000548304">
    <property type="component" value="Unassembled WGS sequence"/>
</dbReference>
<keyword evidence="2" id="KW-0489">Methyltransferase</keyword>